<dbReference type="SUPFAM" id="SSF57625">
    <property type="entry name" value="Invertebrate chitin-binding proteins"/>
    <property type="match status" value="1"/>
</dbReference>
<proteinExistence type="predicted"/>
<dbReference type="AlphaFoldDB" id="A0A0L8HCP2"/>
<sequence length="165" mass="18635">MDDFSGSCNEGKSPLMNTIRNVLQPYGPSRVEISWGQKSSIGRIHVTGRHRSSNRPRITVKPKPAWKEKPTWKPRPTWFKQTKKLKYATRNKLVIKPTKQPSAAGSVDCSKLGEGIYLDPTSCEHFVHCIYGGGHSYYSVKMKCPEGTLFDRDLGICNHRTNVIC</sequence>
<evidence type="ECO:0000259" key="1">
    <source>
        <dbReference type="PROSITE" id="PS50940"/>
    </source>
</evidence>
<dbReference type="SMART" id="SM00494">
    <property type="entry name" value="ChtBD2"/>
    <property type="match status" value="1"/>
</dbReference>
<dbReference type="GO" id="GO:0005576">
    <property type="term" value="C:extracellular region"/>
    <property type="evidence" value="ECO:0007669"/>
    <property type="project" value="InterPro"/>
</dbReference>
<dbReference type="PROSITE" id="PS50940">
    <property type="entry name" value="CHIT_BIND_II"/>
    <property type="match status" value="1"/>
</dbReference>
<organism evidence="2">
    <name type="scientific">Octopus bimaculoides</name>
    <name type="common">California two-spotted octopus</name>
    <dbReference type="NCBI Taxonomy" id="37653"/>
    <lineage>
        <taxon>Eukaryota</taxon>
        <taxon>Metazoa</taxon>
        <taxon>Spiralia</taxon>
        <taxon>Lophotrochozoa</taxon>
        <taxon>Mollusca</taxon>
        <taxon>Cephalopoda</taxon>
        <taxon>Coleoidea</taxon>
        <taxon>Octopodiformes</taxon>
        <taxon>Octopoda</taxon>
        <taxon>Incirrata</taxon>
        <taxon>Octopodidae</taxon>
        <taxon>Octopus</taxon>
    </lineage>
</organism>
<name>A0A0L8HCP2_OCTBM</name>
<gene>
    <name evidence="2" type="ORF">OCBIM_22017751mg</name>
</gene>
<dbReference type="EMBL" id="KQ418537">
    <property type="protein sequence ID" value="KOF86947.1"/>
    <property type="molecule type" value="Genomic_DNA"/>
</dbReference>
<dbReference type="Gene3D" id="3.20.20.80">
    <property type="entry name" value="Glycosidases"/>
    <property type="match status" value="1"/>
</dbReference>
<reference evidence="2" key="1">
    <citation type="submission" date="2015-07" db="EMBL/GenBank/DDBJ databases">
        <title>MeaNS - Measles Nucleotide Surveillance Program.</title>
        <authorList>
            <person name="Tran T."/>
            <person name="Druce J."/>
        </authorList>
    </citation>
    <scope>NUCLEOTIDE SEQUENCE</scope>
    <source>
        <strain evidence="2">UCB-OBI-ISO-001</strain>
        <tissue evidence="2">Gonad</tissue>
    </source>
</reference>
<dbReference type="OrthoDB" id="6130020at2759"/>
<protein>
    <recommendedName>
        <fullName evidence="1">Chitin-binding type-2 domain-containing protein</fullName>
    </recommendedName>
</protein>
<accession>A0A0L8HCP2</accession>
<dbReference type="InterPro" id="IPR002557">
    <property type="entry name" value="Chitin-bd_dom"/>
</dbReference>
<dbReference type="Pfam" id="PF01607">
    <property type="entry name" value="CBM_14"/>
    <property type="match status" value="1"/>
</dbReference>
<dbReference type="STRING" id="37653.A0A0L8HCP2"/>
<evidence type="ECO:0000313" key="2">
    <source>
        <dbReference type="EMBL" id="KOF86947.1"/>
    </source>
</evidence>
<dbReference type="GO" id="GO:0008061">
    <property type="term" value="F:chitin binding"/>
    <property type="evidence" value="ECO:0007669"/>
    <property type="project" value="InterPro"/>
</dbReference>
<feature type="domain" description="Chitin-binding type-2" evidence="1">
    <location>
        <begin position="106"/>
        <end position="165"/>
    </location>
</feature>
<dbReference type="InterPro" id="IPR036508">
    <property type="entry name" value="Chitin-bd_dom_sf"/>
</dbReference>